<keyword evidence="1" id="KW-0472">Membrane</keyword>
<feature type="transmembrane region" description="Helical" evidence="1">
    <location>
        <begin position="205"/>
        <end position="232"/>
    </location>
</feature>
<protein>
    <recommendedName>
        <fullName evidence="4">Transmembrane protein</fullName>
    </recommendedName>
</protein>
<dbReference type="Proteomes" id="UP000236291">
    <property type="component" value="Unassembled WGS sequence"/>
</dbReference>
<evidence type="ECO:0000313" key="3">
    <source>
        <dbReference type="Proteomes" id="UP000236291"/>
    </source>
</evidence>
<feature type="transmembrane region" description="Helical" evidence="1">
    <location>
        <begin position="114"/>
        <end position="144"/>
    </location>
</feature>
<keyword evidence="1" id="KW-1133">Transmembrane helix</keyword>
<keyword evidence="1" id="KW-0812">Transmembrane</keyword>
<evidence type="ECO:0008006" key="4">
    <source>
        <dbReference type="Google" id="ProtNLM"/>
    </source>
</evidence>
<dbReference type="STRING" id="57577.A0A2K3L191"/>
<evidence type="ECO:0000256" key="1">
    <source>
        <dbReference type="SAM" id="Phobius"/>
    </source>
</evidence>
<dbReference type="EMBL" id="ASHM01024481">
    <property type="protein sequence ID" value="PNX72314.1"/>
    <property type="molecule type" value="Genomic_DNA"/>
</dbReference>
<gene>
    <name evidence="2" type="ORF">L195_g028204</name>
</gene>
<dbReference type="AlphaFoldDB" id="A0A2K3L191"/>
<reference evidence="2 3" key="2">
    <citation type="journal article" date="2017" name="Front. Plant Sci.">
        <title>Gene Classification and Mining of Molecular Markers Useful in Red Clover (Trifolium pratense) Breeding.</title>
        <authorList>
            <person name="Istvanek J."/>
            <person name="Dluhosova J."/>
            <person name="Dluhos P."/>
            <person name="Patkova L."/>
            <person name="Nedelnik J."/>
            <person name="Repkova J."/>
        </authorList>
    </citation>
    <scope>NUCLEOTIDE SEQUENCE [LARGE SCALE GENOMIC DNA]</scope>
    <source>
        <strain evidence="3">cv. Tatra</strain>
        <tissue evidence="2">Young leaves</tissue>
    </source>
</reference>
<dbReference type="PANTHER" id="PTHR33133:SF51">
    <property type="entry name" value="THH1_TOM1_TOM3 DOMAIN-CONTAINING PROTEIN"/>
    <property type="match status" value="1"/>
</dbReference>
<evidence type="ECO:0000313" key="2">
    <source>
        <dbReference type="EMBL" id="PNX72314.1"/>
    </source>
</evidence>
<accession>A0A2K3L191</accession>
<comment type="caution">
    <text evidence="2">The sequence shown here is derived from an EMBL/GenBank/DDBJ whole genome shotgun (WGS) entry which is preliminary data.</text>
</comment>
<reference evidence="2 3" key="1">
    <citation type="journal article" date="2014" name="Am. J. Bot.">
        <title>Genome assembly and annotation for red clover (Trifolium pratense; Fabaceae).</title>
        <authorList>
            <person name="Istvanek J."/>
            <person name="Jaros M."/>
            <person name="Krenek A."/>
            <person name="Repkova J."/>
        </authorList>
    </citation>
    <scope>NUCLEOTIDE SEQUENCE [LARGE SCALE GENOMIC DNA]</scope>
    <source>
        <strain evidence="3">cv. Tatra</strain>
        <tissue evidence="2">Young leaves</tissue>
    </source>
</reference>
<organism evidence="2 3">
    <name type="scientific">Trifolium pratense</name>
    <name type="common">Red clover</name>
    <dbReference type="NCBI Taxonomy" id="57577"/>
    <lineage>
        <taxon>Eukaryota</taxon>
        <taxon>Viridiplantae</taxon>
        <taxon>Streptophyta</taxon>
        <taxon>Embryophyta</taxon>
        <taxon>Tracheophyta</taxon>
        <taxon>Spermatophyta</taxon>
        <taxon>Magnoliopsida</taxon>
        <taxon>eudicotyledons</taxon>
        <taxon>Gunneridae</taxon>
        <taxon>Pentapetalae</taxon>
        <taxon>rosids</taxon>
        <taxon>fabids</taxon>
        <taxon>Fabales</taxon>
        <taxon>Fabaceae</taxon>
        <taxon>Papilionoideae</taxon>
        <taxon>50 kb inversion clade</taxon>
        <taxon>NPAAA clade</taxon>
        <taxon>Hologalegina</taxon>
        <taxon>IRL clade</taxon>
        <taxon>Trifolieae</taxon>
        <taxon>Trifolium</taxon>
    </lineage>
</organism>
<name>A0A2K3L191_TRIPR</name>
<feature type="transmembrane region" description="Helical" evidence="1">
    <location>
        <begin position="30"/>
        <end position="56"/>
    </location>
</feature>
<feature type="transmembrane region" description="Helical" evidence="1">
    <location>
        <begin position="77"/>
        <end position="108"/>
    </location>
</feature>
<dbReference type="PANTHER" id="PTHR33133">
    <property type="entry name" value="OS08G0107100 PROTEIN-RELATED"/>
    <property type="match status" value="1"/>
</dbReference>
<sequence>MTQTHPNTPQQQKLIEIISKEWAIFWLIKIAYFVLILVSYLFSTSAIVYTVASIYSGTKDITFNKVMSVITNLTKKLIGTFLCTVMIVFVYNIIATMIAITSALTFGVQNGGGIVILIIIGILYFVGIIYLIVVWQLANVVTVLEDSYGFEAMMKSKQLIKGKIGLSIIISLKFNFCFSVIQFLFGMLVVNGWKMFELGLINRIAIGFGCFLLLCHLFLLIHVIQTMLYFVCKSYHNQNIEMSFASSEYLKVHQGEYEPLKMVKDDTSPV</sequence>
<feature type="transmembrane region" description="Helical" evidence="1">
    <location>
        <begin position="164"/>
        <end position="185"/>
    </location>
</feature>
<proteinExistence type="predicted"/>